<dbReference type="Pfam" id="PF13193">
    <property type="entry name" value="AMP-binding_C"/>
    <property type="match status" value="1"/>
</dbReference>
<dbReference type="InterPro" id="IPR020845">
    <property type="entry name" value="AMP-binding_CS"/>
</dbReference>
<dbReference type="SUPFAM" id="SSF47336">
    <property type="entry name" value="ACP-like"/>
    <property type="match status" value="1"/>
</dbReference>
<protein>
    <submittedName>
        <fullName evidence="7">Beta-ketoacyl synthase N-terminal-like domain-containing protein</fullName>
    </submittedName>
</protein>
<gene>
    <name evidence="7" type="ORF">ACFO4E_27285</name>
</gene>
<evidence type="ECO:0000313" key="7">
    <source>
        <dbReference type="EMBL" id="MFC4565578.1"/>
    </source>
</evidence>
<comment type="caution">
    <text evidence="7">The sequence shown here is derived from an EMBL/GenBank/DDBJ whole genome shotgun (WGS) entry which is preliminary data.</text>
</comment>
<feature type="non-terminal residue" evidence="7">
    <location>
        <position position="1738"/>
    </location>
</feature>
<dbReference type="Gene3D" id="3.40.47.10">
    <property type="match status" value="1"/>
</dbReference>
<feature type="compositionally biased region" description="Acidic residues" evidence="4">
    <location>
        <begin position="1004"/>
        <end position="1016"/>
    </location>
</feature>
<feature type="compositionally biased region" description="Gly residues" evidence="4">
    <location>
        <begin position="619"/>
        <end position="631"/>
    </location>
</feature>
<sequence>MLRSDLIRPLPDLLRANADRFGAKPAYSDSRRTVGHAELERTTRWLAGHLTRLRLRPGDRAAMCLGNRVEMVESYFGILRAGGIGVPVDPRGTDSELAHILDDSGARLVITDPAHADRIRRLRPRVDLIVTDPEPGGPAAPARYSDLIGSGSEPGEPGGPAALVRYSDLIGTDSGIPAADDLGLDAPAWMLYTSGTTGRPKGVLSTQRNCLWSVAACYVPVPDLSEHDRVLWPLPLFHSLAHIFCVLAVTAVGATARIVDAQSADDVLDALREDDSTFLAGVPTLYHRLIRAARDQGFHASALRMCLVGGAVTTASLRASFEDTFGVPLIDAYGSTETCGSIAVNWPDGARVEGSCGLPVPGLGVRLVERDTGADAAAGDEGEVWVRGPNVMLGYHGRPEATADVLRDGWYRTGDLARRDQDGYLTITGRIDDLIIRAGENIHPTEIENVLRTVPGVADSAVVGRPHDVLGEVPVAFVVPDGDAPDPGAVFAACRERLSAHKVPDELYEIAQIPRTASGKTRRHLLRATPARLRASSGGRHDSLFAVDWVPLTTGAPTAGEHPCWAAAGAGTGPDGIPGLAVGTGPPEAPGTVVLPGSSAWSGPVESAPRPADVSSRGMGAGPGAGSGAGPDGLREPSGAHVPPGSSAWSDPVDPGLRSADASSRRAAAGPGTGLDGPPEPPGTAVLPVASAPPGSADLAARTADTVGRVLDRVREWADHPRTASTRLVVVTRRAVAAGPQDGPPDPVHAGVWGALRSVQAAHPDRAGLLVLLDLDSGFPTADQAAGAADTSGIAALASAVASGEPQIAVRAGVAMAPRLTRVPVAESHAPAPPLAPRGTVVVAGAGSAKGAAAARYLAAVHGARRFLLLSPRGARDPIAADLRADLVRAGARADLAACDAADRTAVAARLERLERPVTAVVYAPDPVAPGTRADLIRRVVTAAWNLHDLTRGSDPASFTVLTGSAGLLGAAGHEDTAAAEAALEALMEERRAFGASAVALAWDPDEPGNEDDDPDPAGAGRLTLHEGLAVFDAAHRAGRAHLLAMRLDADTLPASGAPPLPPLFAHLVDTHQPARPDHAVRDGLERRLRSLSERERRYALVDFVRTETALVRGVPGAPPVPGDVSFADLGFTSATGVALRNRLSAATGLRLPATLVFDHPTPEGVARMIGARLAGASTDDPADRPAPDRPRTSSADEPIAIVAMGCRFPGGVSSPEDLWRLVADGVDAVGAFPADRGWDLGALFDPDPDHAGTSYVREGGFLADAAGFDAGFFGISPREALAMDPQQRLLLEVSWETVERAGIDPSSLKGRDIGVFAGIMSHDYASGATGSHGSEGHLSTGTAGSVASGRVAYTLGLEGQAITVDTACSSSLVAIHLAAQALRRGECSMALAGGATVMSSPDSFVEFSRQRALAPDGRCKAFSASADGTGWAEGVGLVLLERVSDARRNGHPVLAVVRGSAVNQDGASNGLTAPNGPSQERVIRAALADAGLGPADVDAVEAHGTGTRLGDPIEAQALLATYGRGRPADRPLWLGSLKSNIGHAQAAAGVGGVIKAVMAMGHGLLPRTLHVDAPSSEVDWSAGAVELLAESREWPRTGRPRRAAVSSFGVSGTNAHLILEHAPGPEPEHPRTDATAPLSGVVPVVVSGVGVEGVRAQAARVGAWLGSGSGSVAGSAGASGLADAALSLVVSRAALRDRAVVVAGDADEAGAVLGAWAGGGAVPGVVSGVADVSGRLV</sequence>
<evidence type="ECO:0000259" key="5">
    <source>
        <dbReference type="PROSITE" id="PS50075"/>
    </source>
</evidence>
<dbReference type="Pfam" id="PF00550">
    <property type="entry name" value="PP-binding"/>
    <property type="match status" value="1"/>
</dbReference>
<dbReference type="SUPFAM" id="SSF53901">
    <property type="entry name" value="Thiolase-like"/>
    <property type="match status" value="1"/>
</dbReference>
<evidence type="ECO:0000256" key="1">
    <source>
        <dbReference type="ARBA" id="ARBA00022450"/>
    </source>
</evidence>
<feature type="region of interest" description="Disordered" evidence="4">
    <location>
        <begin position="1003"/>
        <end position="1022"/>
    </location>
</feature>
<dbReference type="Gene3D" id="3.40.50.12780">
    <property type="entry name" value="N-terminal domain of ligase-like"/>
    <property type="match status" value="1"/>
</dbReference>
<dbReference type="InterPro" id="IPR000873">
    <property type="entry name" value="AMP-dep_synth/lig_dom"/>
</dbReference>
<dbReference type="InterPro" id="IPR020806">
    <property type="entry name" value="PKS_PP-bd"/>
</dbReference>
<dbReference type="EMBL" id="JBHSFQ010000041">
    <property type="protein sequence ID" value="MFC4565578.1"/>
    <property type="molecule type" value="Genomic_DNA"/>
</dbReference>
<accession>A0ABV9E4I9</accession>
<dbReference type="InterPro" id="IPR013968">
    <property type="entry name" value="PKS_KR"/>
</dbReference>
<dbReference type="SMART" id="SM00822">
    <property type="entry name" value="PKS_KR"/>
    <property type="match status" value="1"/>
</dbReference>
<dbReference type="InterPro" id="IPR009081">
    <property type="entry name" value="PP-bd_ACP"/>
</dbReference>
<dbReference type="InterPro" id="IPR018201">
    <property type="entry name" value="Ketoacyl_synth_AS"/>
</dbReference>
<dbReference type="InterPro" id="IPR014031">
    <property type="entry name" value="Ketoacyl_synth_C"/>
</dbReference>
<dbReference type="PROSITE" id="PS50075">
    <property type="entry name" value="CARRIER"/>
    <property type="match status" value="1"/>
</dbReference>
<dbReference type="InterPro" id="IPR050091">
    <property type="entry name" value="PKS_NRPS_Biosynth_Enz"/>
</dbReference>
<dbReference type="Pfam" id="PF08659">
    <property type="entry name" value="KR"/>
    <property type="match status" value="1"/>
</dbReference>
<dbReference type="InterPro" id="IPR020841">
    <property type="entry name" value="PKS_Beta-ketoAc_synthase_dom"/>
</dbReference>
<feature type="domain" description="Carrier" evidence="5">
    <location>
        <begin position="1099"/>
        <end position="1174"/>
    </location>
</feature>
<proteinExistence type="predicted"/>
<dbReference type="Pfam" id="PF22953">
    <property type="entry name" value="SpnB_Rossmann"/>
    <property type="match status" value="1"/>
</dbReference>
<dbReference type="InterPro" id="IPR032821">
    <property type="entry name" value="PKS_assoc"/>
</dbReference>
<dbReference type="Pfam" id="PF00109">
    <property type="entry name" value="ketoacyl-synt"/>
    <property type="match status" value="1"/>
</dbReference>
<dbReference type="InterPro" id="IPR042099">
    <property type="entry name" value="ANL_N_sf"/>
</dbReference>
<organism evidence="7 8">
    <name type="scientific">Nocardiopsis mangrovi</name>
    <dbReference type="NCBI Taxonomy" id="1179818"/>
    <lineage>
        <taxon>Bacteria</taxon>
        <taxon>Bacillati</taxon>
        <taxon>Actinomycetota</taxon>
        <taxon>Actinomycetes</taxon>
        <taxon>Streptosporangiales</taxon>
        <taxon>Nocardiopsidaceae</taxon>
        <taxon>Nocardiopsis</taxon>
    </lineage>
</organism>
<feature type="compositionally biased region" description="Basic and acidic residues" evidence="4">
    <location>
        <begin position="1182"/>
        <end position="1192"/>
    </location>
</feature>
<dbReference type="Gene3D" id="3.30.300.30">
    <property type="match status" value="1"/>
</dbReference>
<dbReference type="SUPFAM" id="SSF51735">
    <property type="entry name" value="NAD(P)-binding Rossmann-fold domains"/>
    <property type="match status" value="2"/>
</dbReference>
<dbReference type="PROSITE" id="PS52004">
    <property type="entry name" value="KS3_2"/>
    <property type="match status" value="1"/>
</dbReference>
<dbReference type="InterPro" id="IPR016039">
    <property type="entry name" value="Thiolase-like"/>
</dbReference>
<name>A0ABV9E4I9_9ACTN</name>
<dbReference type="RefSeq" id="WP_378579695.1">
    <property type="nucleotide sequence ID" value="NZ_JBHSFQ010000041.1"/>
</dbReference>
<keyword evidence="3" id="KW-0808">Transferase</keyword>
<dbReference type="SMART" id="SM00825">
    <property type="entry name" value="PKS_KS"/>
    <property type="match status" value="1"/>
</dbReference>
<dbReference type="InterPro" id="IPR055123">
    <property type="entry name" value="SpnB-like_Rossmann"/>
</dbReference>
<dbReference type="PANTHER" id="PTHR43775:SF51">
    <property type="entry name" value="INACTIVE PHENOLPHTHIOCEROL SYNTHESIS POLYKETIDE SYNTHASE TYPE I PKS1-RELATED"/>
    <property type="match status" value="1"/>
</dbReference>
<dbReference type="Gene3D" id="3.30.70.3290">
    <property type="match status" value="1"/>
</dbReference>
<dbReference type="InterPro" id="IPR057326">
    <property type="entry name" value="KR_dom"/>
</dbReference>
<evidence type="ECO:0000313" key="8">
    <source>
        <dbReference type="Proteomes" id="UP001595923"/>
    </source>
</evidence>
<dbReference type="Pfam" id="PF00501">
    <property type="entry name" value="AMP-binding"/>
    <property type="match status" value="1"/>
</dbReference>
<feature type="compositionally biased region" description="Low complexity" evidence="4">
    <location>
        <begin position="658"/>
        <end position="669"/>
    </location>
</feature>
<dbReference type="CDD" id="cd00833">
    <property type="entry name" value="PKS"/>
    <property type="match status" value="1"/>
</dbReference>
<dbReference type="InterPro" id="IPR036736">
    <property type="entry name" value="ACP-like_sf"/>
</dbReference>
<feature type="domain" description="Ketosynthase family 3 (KS3)" evidence="6">
    <location>
        <begin position="1197"/>
        <end position="1622"/>
    </location>
</feature>
<evidence type="ECO:0000259" key="6">
    <source>
        <dbReference type="PROSITE" id="PS52004"/>
    </source>
</evidence>
<feature type="region of interest" description="Disordered" evidence="4">
    <location>
        <begin position="576"/>
        <end position="698"/>
    </location>
</feature>
<dbReference type="Pfam" id="PF02801">
    <property type="entry name" value="Ketoacyl-synt_C"/>
    <property type="match status" value="1"/>
</dbReference>
<dbReference type="PANTHER" id="PTHR43775">
    <property type="entry name" value="FATTY ACID SYNTHASE"/>
    <property type="match status" value="1"/>
</dbReference>
<dbReference type="InterPro" id="IPR045851">
    <property type="entry name" value="AMP-bd_C_sf"/>
</dbReference>
<evidence type="ECO:0000256" key="4">
    <source>
        <dbReference type="SAM" id="MobiDB-lite"/>
    </source>
</evidence>
<dbReference type="SUPFAM" id="SSF56801">
    <property type="entry name" value="Acetyl-CoA synthetase-like"/>
    <property type="match status" value="1"/>
</dbReference>
<keyword evidence="8" id="KW-1185">Reference proteome</keyword>
<dbReference type="InterPro" id="IPR025110">
    <property type="entry name" value="AMP-bd_C"/>
</dbReference>
<reference evidence="8" key="1">
    <citation type="journal article" date="2019" name="Int. J. Syst. Evol. Microbiol.">
        <title>The Global Catalogue of Microorganisms (GCM) 10K type strain sequencing project: providing services to taxonomists for standard genome sequencing and annotation.</title>
        <authorList>
            <consortium name="The Broad Institute Genomics Platform"/>
            <consortium name="The Broad Institute Genome Sequencing Center for Infectious Disease"/>
            <person name="Wu L."/>
            <person name="Ma J."/>
        </authorList>
    </citation>
    <scope>NUCLEOTIDE SEQUENCE [LARGE SCALE GENOMIC DNA]</scope>
    <source>
        <strain evidence="8">XZYJ18</strain>
    </source>
</reference>
<dbReference type="Proteomes" id="UP001595923">
    <property type="component" value="Unassembled WGS sequence"/>
</dbReference>
<dbReference type="InterPro" id="IPR014030">
    <property type="entry name" value="Ketoacyl_synth_N"/>
</dbReference>
<dbReference type="Pfam" id="PF16197">
    <property type="entry name" value="KAsynt_C_assoc"/>
    <property type="match status" value="1"/>
</dbReference>
<dbReference type="PROSITE" id="PS00455">
    <property type="entry name" value="AMP_BINDING"/>
    <property type="match status" value="1"/>
</dbReference>
<feature type="region of interest" description="Disordered" evidence="4">
    <location>
        <begin position="1175"/>
        <end position="1197"/>
    </location>
</feature>
<dbReference type="SMART" id="SM00823">
    <property type="entry name" value="PKS_PP"/>
    <property type="match status" value="1"/>
</dbReference>
<dbReference type="Gene3D" id="1.10.1200.10">
    <property type="entry name" value="ACP-like"/>
    <property type="match status" value="1"/>
</dbReference>
<dbReference type="Gene3D" id="3.40.50.720">
    <property type="entry name" value="NAD(P)-binding Rossmann-like Domain"/>
    <property type="match status" value="1"/>
</dbReference>
<keyword evidence="2" id="KW-0597">Phosphoprotein</keyword>
<evidence type="ECO:0000256" key="2">
    <source>
        <dbReference type="ARBA" id="ARBA00022553"/>
    </source>
</evidence>
<evidence type="ECO:0000256" key="3">
    <source>
        <dbReference type="ARBA" id="ARBA00022679"/>
    </source>
</evidence>
<keyword evidence="1" id="KW-0596">Phosphopantetheine</keyword>
<dbReference type="InterPro" id="IPR036291">
    <property type="entry name" value="NAD(P)-bd_dom_sf"/>
</dbReference>
<dbReference type="PROSITE" id="PS00606">
    <property type="entry name" value="KS3_1"/>
    <property type="match status" value="1"/>
</dbReference>